<comment type="caution">
    <text evidence="8">The sequence shown here is derived from an EMBL/GenBank/DDBJ whole genome shotgun (WGS) entry which is preliminary data.</text>
</comment>
<feature type="domain" description="Fimbrium tip subunit Fim1C-like C-terminal" evidence="7">
    <location>
        <begin position="181"/>
        <end position="357"/>
    </location>
</feature>
<evidence type="ECO:0000259" key="7">
    <source>
        <dbReference type="Pfam" id="PF21489"/>
    </source>
</evidence>
<sequence length="367" mass="40023">MKLKNIILIFFVLQAFASCSKNDETEIPQAGKTGRISVKVEAIGGLATRAADKNELPGEAAINNLTAIIFNENGTQVLGSKWQSTVGADGTAEITDVEMQTGNVQIAIVANVPQGSFEDVNNYTAFENKIVELSSQLQNNLTMSSRLISVILSNTDDNYIGYGTSQANVGGLNDPILLTRVAARIDVASIRTNFSGSILSGRTVRVNNIWLSKVKTASRYFSAADWGMVEIPGYLSDEVARNTLNRTVNAETPITDTSYYAYVMENGASENATQLVIDATLQASGGYLSERKQFFVTINENGKDRGYNHNYIKRNYVYQIGITFGKNSFDGDQYPTPPIPSTPVDITLDCVVSIANWGNIRQEASYE</sequence>
<proteinExistence type="inferred from homology"/>
<dbReference type="InterPro" id="IPR049370">
    <property type="entry name" value="Fim1C-like_C"/>
</dbReference>
<dbReference type="PROSITE" id="PS51257">
    <property type="entry name" value="PROKAR_LIPOPROTEIN"/>
    <property type="match status" value="1"/>
</dbReference>
<name>A0A8G2BV51_9BACT</name>
<reference evidence="8 9" key="1">
    <citation type="submission" date="2016-10" db="EMBL/GenBank/DDBJ databases">
        <authorList>
            <person name="Varghese N."/>
            <person name="Submissions S."/>
        </authorList>
    </citation>
    <scope>NUCLEOTIDE SEQUENCE [LARGE SCALE GENOMIC DNA]</scope>
    <source>
        <strain evidence="8 9">DSM 29073</strain>
    </source>
</reference>
<evidence type="ECO:0000313" key="9">
    <source>
        <dbReference type="Proteomes" id="UP000236725"/>
    </source>
</evidence>
<comment type="similarity">
    <text evidence="2">Belongs to the bacteroidetes fimbrillin superfamily. FimA/Mfa1 family.</text>
</comment>
<organism evidence="8 9">
    <name type="scientific">Parabacteroides chinchillae</name>
    <dbReference type="NCBI Taxonomy" id="871327"/>
    <lineage>
        <taxon>Bacteria</taxon>
        <taxon>Pseudomonadati</taxon>
        <taxon>Bacteroidota</taxon>
        <taxon>Bacteroidia</taxon>
        <taxon>Bacteroidales</taxon>
        <taxon>Tannerellaceae</taxon>
        <taxon>Parabacteroides</taxon>
    </lineage>
</organism>
<keyword evidence="3 5" id="KW-0732">Signal</keyword>
<feature type="signal peptide" evidence="5">
    <location>
        <begin position="1"/>
        <end position="17"/>
    </location>
</feature>
<keyword evidence="9" id="KW-1185">Reference proteome</keyword>
<protein>
    <submittedName>
        <fullName evidence="8">Major fimbrial subunit protein (FimA)</fullName>
    </submittedName>
</protein>
<evidence type="ECO:0000256" key="3">
    <source>
        <dbReference type="ARBA" id="ARBA00022729"/>
    </source>
</evidence>
<evidence type="ECO:0000313" key="8">
    <source>
        <dbReference type="EMBL" id="SEF67399.1"/>
    </source>
</evidence>
<accession>A0A8G2BV51</accession>
<dbReference type="AlphaFoldDB" id="A0A8G2BV51"/>
<feature type="chain" id="PRO_5034232084" evidence="5">
    <location>
        <begin position="18"/>
        <end position="367"/>
    </location>
</feature>
<evidence type="ECO:0000256" key="1">
    <source>
        <dbReference type="ARBA" id="ARBA00004561"/>
    </source>
</evidence>
<dbReference type="RefSeq" id="WP_103982764.1">
    <property type="nucleotide sequence ID" value="NZ_FNVS01000004.1"/>
</dbReference>
<dbReference type="InterPro" id="IPR029141">
    <property type="entry name" value="FimA_N"/>
</dbReference>
<feature type="domain" description="Major fimbrial subunit protein N-terminal" evidence="6">
    <location>
        <begin position="36"/>
        <end position="180"/>
    </location>
</feature>
<dbReference type="Proteomes" id="UP000236725">
    <property type="component" value="Unassembled WGS sequence"/>
</dbReference>
<keyword evidence="4" id="KW-0281">Fimbrium</keyword>
<dbReference type="GO" id="GO:0009289">
    <property type="term" value="C:pilus"/>
    <property type="evidence" value="ECO:0007669"/>
    <property type="project" value="UniProtKB-SubCell"/>
</dbReference>
<gene>
    <name evidence="8" type="ORF">SAMN05444001_104144</name>
</gene>
<dbReference type="Pfam" id="PF06321">
    <property type="entry name" value="P_gingi_FimA"/>
    <property type="match status" value="1"/>
</dbReference>
<evidence type="ECO:0000259" key="6">
    <source>
        <dbReference type="Pfam" id="PF06321"/>
    </source>
</evidence>
<dbReference type="Pfam" id="PF21489">
    <property type="entry name" value="Fim1C-like_C"/>
    <property type="match status" value="1"/>
</dbReference>
<dbReference type="Gene3D" id="2.60.40.2580">
    <property type="match status" value="1"/>
</dbReference>
<evidence type="ECO:0000256" key="2">
    <source>
        <dbReference type="ARBA" id="ARBA00006011"/>
    </source>
</evidence>
<evidence type="ECO:0000256" key="5">
    <source>
        <dbReference type="SAM" id="SignalP"/>
    </source>
</evidence>
<dbReference type="EMBL" id="FNVS01000004">
    <property type="protein sequence ID" value="SEF67399.1"/>
    <property type="molecule type" value="Genomic_DNA"/>
</dbReference>
<evidence type="ECO:0000256" key="4">
    <source>
        <dbReference type="ARBA" id="ARBA00023263"/>
    </source>
</evidence>
<comment type="subcellular location">
    <subcellularLocation>
        <location evidence="1">Fimbrium</location>
    </subcellularLocation>
</comment>
<dbReference type="Gene3D" id="2.60.40.3690">
    <property type="match status" value="1"/>
</dbReference>